<dbReference type="GO" id="GO:0008168">
    <property type="term" value="F:methyltransferase activity"/>
    <property type="evidence" value="ECO:0007669"/>
    <property type="project" value="UniProtKB-KW"/>
</dbReference>
<dbReference type="InterPro" id="IPR029063">
    <property type="entry name" value="SAM-dependent_MTases_sf"/>
</dbReference>
<sequence length="152" mass="17394">MKKTRRVQKLRPTSSLVKNALFNILGNIEDLAFLDLFAGTGQIGLEAERRGAQVIYVEKNPSRVLEIKKKAKGKVIRGDALKVLDRLDIQPNIIFADPPYNFEEYELLIHKSLKALAPGGLFILEHDKRKEFQADEVRIYGDTALSFWRKKE</sequence>
<comment type="caution">
    <text evidence="3">The sequence shown here is derived from an EMBL/GenBank/DDBJ whole genome shotgun (WGS) entry which is preliminary data.</text>
</comment>
<dbReference type="AlphaFoldDB" id="A0A497XQJ2"/>
<protein>
    <submittedName>
        <fullName evidence="3">16S rRNA (Guanine(966)-N(2))-methyltransferase RsmD</fullName>
    </submittedName>
</protein>
<dbReference type="RefSeq" id="WP_121012092.1">
    <property type="nucleotide sequence ID" value="NZ_RCCJ01000001.1"/>
</dbReference>
<reference evidence="3 4" key="1">
    <citation type="submission" date="2018-10" db="EMBL/GenBank/DDBJ databases">
        <title>Genomic Encyclopedia of Archaeal and Bacterial Type Strains, Phase II (KMG-II): from individual species to whole genera.</title>
        <authorList>
            <person name="Goeker M."/>
        </authorList>
    </citation>
    <scope>NUCLEOTIDE SEQUENCE [LARGE SCALE GENOMIC DNA]</scope>
    <source>
        <strain evidence="3 4">DSM 16510</strain>
    </source>
</reference>
<dbReference type="InterPro" id="IPR002052">
    <property type="entry name" value="DNA_methylase_N6_adenine_CS"/>
</dbReference>
<gene>
    <name evidence="3" type="ORF">BCF55_1456</name>
</gene>
<keyword evidence="1 3" id="KW-0489">Methyltransferase</keyword>
<dbReference type="EMBL" id="RCCJ01000001">
    <property type="protein sequence ID" value="RLJ71158.1"/>
    <property type="molecule type" value="Genomic_DNA"/>
</dbReference>
<dbReference type="Gene3D" id="3.40.50.150">
    <property type="entry name" value="Vaccinia Virus protein VP39"/>
    <property type="match status" value="1"/>
</dbReference>
<dbReference type="PIRSF" id="PIRSF004553">
    <property type="entry name" value="CHP00095"/>
    <property type="match status" value="1"/>
</dbReference>
<organism evidence="3 4">
    <name type="scientific">Hydrogenivirga caldilitoris</name>
    <dbReference type="NCBI Taxonomy" id="246264"/>
    <lineage>
        <taxon>Bacteria</taxon>
        <taxon>Pseudomonadati</taxon>
        <taxon>Aquificota</taxon>
        <taxon>Aquificia</taxon>
        <taxon>Aquificales</taxon>
        <taxon>Aquificaceae</taxon>
        <taxon>Hydrogenivirga</taxon>
    </lineage>
</organism>
<dbReference type="GO" id="GO:0003676">
    <property type="term" value="F:nucleic acid binding"/>
    <property type="evidence" value="ECO:0007669"/>
    <property type="project" value="InterPro"/>
</dbReference>
<dbReference type="PANTHER" id="PTHR43542:SF1">
    <property type="entry name" value="METHYLTRANSFERASE"/>
    <property type="match status" value="1"/>
</dbReference>
<dbReference type="CDD" id="cd02440">
    <property type="entry name" value="AdoMet_MTases"/>
    <property type="match status" value="1"/>
</dbReference>
<evidence type="ECO:0000256" key="1">
    <source>
        <dbReference type="ARBA" id="ARBA00022603"/>
    </source>
</evidence>
<proteinExistence type="predicted"/>
<keyword evidence="4" id="KW-1185">Reference proteome</keyword>
<dbReference type="PROSITE" id="PS00092">
    <property type="entry name" value="N6_MTASE"/>
    <property type="match status" value="1"/>
</dbReference>
<dbReference type="OrthoDB" id="9803017at2"/>
<dbReference type="Pfam" id="PF03602">
    <property type="entry name" value="Cons_hypoth95"/>
    <property type="match status" value="1"/>
</dbReference>
<evidence type="ECO:0000313" key="4">
    <source>
        <dbReference type="Proteomes" id="UP000267841"/>
    </source>
</evidence>
<dbReference type="Proteomes" id="UP000267841">
    <property type="component" value="Unassembled WGS sequence"/>
</dbReference>
<accession>A0A497XQJ2</accession>
<evidence type="ECO:0000313" key="3">
    <source>
        <dbReference type="EMBL" id="RLJ71158.1"/>
    </source>
</evidence>
<keyword evidence="2 3" id="KW-0808">Transferase</keyword>
<evidence type="ECO:0000256" key="2">
    <source>
        <dbReference type="ARBA" id="ARBA00022679"/>
    </source>
</evidence>
<dbReference type="SUPFAM" id="SSF53335">
    <property type="entry name" value="S-adenosyl-L-methionine-dependent methyltransferases"/>
    <property type="match status" value="1"/>
</dbReference>
<name>A0A497XQJ2_9AQUI</name>
<dbReference type="InterPro" id="IPR004398">
    <property type="entry name" value="RNA_MeTrfase_RsmD"/>
</dbReference>
<dbReference type="PANTHER" id="PTHR43542">
    <property type="entry name" value="METHYLTRANSFERASE"/>
    <property type="match status" value="1"/>
</dbReference>
<dbReference type="GO" id="GO:0031167">
    <property type="term" value="P:rRNA methylation"/>
    <property type="evidence" value="ECO:0007669"/>
    <property type="project" value="InterPro"/>
</dbReference>